<dbReference type="SUPFAM" id="SSF47473">
    <property type="entry name" value="EF-hand"/>
    <property type="match status" value="1"/>
</dbReference>
<dbReference type="PRINTS" id="PR00169">
    <property type="entry name" value="KCHANNEL"/>
</dbReference>
<dbReference type="SUPFAM" id="SSF81324">
    <property type="entry name" value="Voltage-gated potassium channels"/>
    <property type="match status" value="1"/>
</dbReference>
<keyword evidence="12" id="KW-0407">Ion channel</keyword>
<evidence type="ECO:0000256" key="6">
    <source>
        <dbReference type="ARBA" id="ARBA00022837"/>
    </source>
</evidence>
<accession>A0AB34JT42</accession>
<dbReference type="Gene3D" id="1.10.238.10">
    <property type="entry name" value="EF-hand"/>
    <property type="match status" value="1"/>
</dbReference>
<dbReference type="PANTHER" id="PTHR11537:SF254">
    <property type="entry name" value="POTASSIUM VOLTAGE-GATED CHANNEL PROTEIN SHAB"/>
    <property type="match status" value="1"/>
</dbReference>
<comment type="caution">
    <text evidence="16">The sequence shown here is derived from an EMBL/GenBank/DDBJ whole genome shotgun (WGS) entry which is preliminary data.</text>
</comment>
<dbReference type="EMBL" id="JBGBPQ010000004">
    <property type="protein sequence ID" value="KAL1525404.1"/>
    <property type="molecule type" value="Genomic_DNA"/>
</dbReference>
<keyword evidence="11 14" id="KW-0472">Membrane</keyword>
<dbReference type="CDD" id="cd00051">
    <property type="entry name" value="EFh"/>
    <property type="match status" value="1"/>
</dbReference>
<dbReference type="Proteomes" id="UP001515480">
    <property type="component" value="Unassembled WGS sequence"/>
</dbReference>
<dbReference type="Pfam" id="PF00520">
    <property type="entry name" value="Ion_trans"/>
    <property type="match status" value="1"/>
</dbReference>
<dbReference type="InterPro" id="IPR002048">
    <property type="entry name" value="EF_hand_dom"/>
</dbReference>
<evidence type="ECO:0000256" key="1">
    <source>
        <dbReference type="ARBA" id="ARBA00004141"/>
    </source>
</evidence>
<keyword evidence="4 14" id="KW-0812">Transmembrane</keyword>
<evidence type="ECO:0000256" key="10">
    <source>
        <dbReference type="ARBA" id="ARBA00023065"/>
    </source>
</evidence>
<evidence type="ECO:0000256" key="7">
    <source>
        <dbReference type="ARBA" id="ARBA00022882"/>
    </source>
</evidence>
<dbReference type="Pfam" id="PF13499">
    <property type="entry name" value="EF-hand_7"/>
    <property type="match status" value="1"/>
</dbReference>
<dbReference type="PANTHER" id="PTHR11537">
    <property type="entry name" value="VOLTAGE-GATED POTASSIUM CHANNEL"/>
    <property type="match status" value="1"/>
</dbReference>
<dbReference type="GO" id="GO:0001508">
    <property type="term" value="P:action potential"/>
    <property type="evidence" value="ECO:0007669"/>
    <property type="project" value="TreeGrafter"/>
</dbReference>
<dbReference type="InterPro" id="IPR027359">
    <property type="entry name" value="Volt_channel_dom_sf"/>
</dbReference>
<dbReference type="SMART" id="SM00054">
    <property type="entry name" value="EFh"/>
    <property type="match status" value="2"/>
</dbReference>
<comment type="subcellular location">
    <subcellularLocation>
        <location evidence="1">Membrane</location>
        <topology evidence="1">Multi-pass membrane protein</topology>
    </subcellularLocation>
</comment>
<dbReference type="InterPro" id="IPR011992">
    <property type="entry name" value="EF-hand-dom_pair"/>
</dbReference>
<feature type="region of interest" description="Disordered" evidence="13">
    <location>
        <begin position="1"/>
        <end position="59"/>
    </location>
</feature>
<evidence type="ECO:0000256" key="4">
    <source>
        <dbReference type="ARBA" id="ARBA00022692"/>
    </source>
</evidence>
<dbReference type="PROSITE" id="PS00018">
    <property type="entry name" value="EF_HAND_1"/>
    <property type="match status" value="1"/>
</dbReference>
<dbReference type="InterPro" id="IPR005821">
    <property type="entry name" value="Ion_trans_dom"/>
</dbReference>
<feature type="compositionally biased region" description="Polar residues" evidence="13">
    <location>
        <begin position="88"/>
        <end position="108"/>
    </location>
</feature>
<evidence type="ECO:0000313" key="17">
    <source>
        <dbReference type="Proteomes" id="UP001515480"/>
    </source>
</evidence>
<proteinExistence type="predicted"/>
<evidence type="ECO:0000256" key="8">
    <source>
        <dbReference type="ARBA" id="ARBA00022958"/>
    </source>
</evidence>
<feature type="transmembrane region" description="Helical" evidence="14">
    <location>
        <begin position="361"/>
        <end position="382"/>
    </location>
</feature>
<evidence type="ECO:0000256" key="9">
    <source>
        <dbReference type="ARBA" id="ARBA00022989"/>
    </source>
</evidence>
<evidence type="ECO:0000256" key="5">
    <source>
        <dbReference type="ARBA" id="ARBA00022826"/>
    </source>
</evidence>
<evidence type="ECO:0000256" key="13">
    <source>
        <dbReference type="SAM" id="MobiDB-lite"/>
    </source>
</evidence>
<evidence type="ECO:0000256" key="11">
    <source>
        <dbReference type="ARBA" id="ARBA00023136"/>
    </source>
</evidence>
<evidence type="ECO:0000259" key="15">
    <source>
        <dbReference type="PROSITE" id="PS50222"/>
    </source>
</evidence>
<dbReference type="GO" id="GO:0005509">
    <property type="term" value="F:calcium ion binding"/>
    <property type="evidence" value="ECO:0007669"/>
    <property type="project" value="InterPro"/>
</dbReference>
<evidence type="ECO:0000313" key="16">
    <source>
        <dbReference type="EMBL" id="KAL1525404.1"/>
    </source>
</evidence>
<keyword evidence="17" id="KW-1185">Reference proteome</keyword>
<keyword evidence="7" id="KW-0851">Voltage-gated channel</keyword>
<feature type="domain" description="EF-hand" evidence="15">
    <location>
        <begin position="410"/>
        <end position="445"/>
    </location>
</feature>
<keyword evidence="2" id="KW-0813">Transport</keyword>
<evidence type="ECO:0000256" key="3">
    <source>
        <dbReference type="ARBA" id="ARBA00022538"/>
    </source>
</evidence>
<feature type="transmembrane region" description="Helical" evidence="14">
    <location>
        <begin position="167"/>
        <end position="186"/>
    </location>
</feature>
<name>A0AB34JT42_PRYPA</name>
<dbReference type="Gene3D" id="1.20.120.350">
    <property type="entry name" value="Voltage-gated potassium channels. Chain C"/>
    <property type="match status" value="1"/>
</dbReference>
<protein>
    <recommendedName>
        <fullName evidence="15">EF-hand domain-containing protein</fullName>
    </recommendedName>
</protein>
<evidence type="ECO:0000256" key="2">
    <source>
        <dbReference type="ARBA" id="ARBA00022448"/>
    </source>
</evidence>
<keyword evidence="8" id="KW-0630">Potassium</keyword>
<dbReference type="Gene3D" id="1.10.287.70">
    <property type="match status" value="1"/>
</dbReference>
<evidence type="ECO:0000256" key="14">
    <source>
        <dbReference type="SAM" id="Phobius"/>
    </source>
</evidence>
<dbReference type="AlphaFoldDB" id="A0AB34JT42"/>
<dbReference type="GO" id="GO:0005249">
    <property type="term" value="F:voltage-gated potassium channel activity"/>
    <property type="evidence" value="ECO:0007669"/>
    <property type="project" value="InterPro"/>
</dbReference>
<feature type="compositionally biased region" description="Low complexity" evidence="13">
    <location>
        <begin position="1"/>
        <end position="16"/>
    </location>
</feature>
<reference evidence="16 17" key="1">
    <citation type="journal article" date="2024" name="Science">
        <title>Giant polyketide synthase enzymes in the biosynthesis of giant marine polyether toxins.</title>
        <authorList>
            <person name="Fallon T.R."/>
            <person name="Shende V.V."/>
            <person name="Wierzbicki I.H."/>
            <person name="Pendleton A.L."/>
            <person name="Watervoot N.F."/>
            <person name="Auber R.P."/>
            <person name="Gonzalez D.J."/>
            <person name="Wisecaver J.H."/>
            <person name="Moore B.S."/>
        </authorList>
    </citation>
    <scope>NUCLEOTIDE SEQUENCE [LARGE SCALE GENOMIC DNA]</scope>
    <source>
        <strain evidence="16 17">12B1</strain>
    </source>
</reference>
<gene>
    <name evidence="16" type="ORF">AB1Y20_020263</name>
</gene>
<dbReference type="InterPro" id="IPR028325">
    <property type="entry name" value="VG_K_chnl"/>
</dbReference>
<dbReference type="PROSITE" id="PS50222">
    <property type="entry name" value="EF_HAND_2"/>
    <property type="match status" value="1"/>
</dbReference>
<dbReference type="GO" id="GO:0008076">
    <property type="term" value="C:voltage-gated potassium channel complex"/>
    <property type="evidence" value="ECO:0007669"/>
    <property type="project" value="InterPro"/>
</dbReference>
<keyword evidence="9 14" id="KW-1133">Transmembrane helix</keyword>
<feature type="transmembrane region" description="Helical" evidence="14">
    <location>
        <begin position="299"/>
        <end position="320"/>
    </location>
</feature>
<sequence>MASPSSSAPPSIPGSGKTRSGEFSARRIWARSRQAIQPENEILASTDSGGSDKFKLKRDGHGSFSTISFEILERIRLGRKSSQKRIDASSTRQSEATSGAPSPESSTCVWPATVQSNSRSSVSVSEQALERSVMRRVRRKQQVGLRKHALMLLDEPNSSNAARTIHVIIPMTIMLSVATAIILSTYIDDEMREVLDSVQTYCHAVFAFELVLRFVVQCQDLITFFEPLFVIDLLSGAVPPIMDIATRSSLLWGGSTLGSHDVIARTLRFFVLLRVLKLVRHYDGARALTKALQRSAPPLLAPLFFTGAGVLLFAGLICLIETEGKAGPDFDTIPEAMWFSVVTLTTLGYGDVVPETAGGRIATALGAVVAVLFMAMPLTIVGNNFAECWNEREALTVVMRLQEFIMLHGLHASDLHAIFEIFDRDGNGWLDMMEFKSVLEFLGLPVPPYKVRKLFRMFDKDGLNQIAVKEFCLSVFPNVHEDVFGFDATNPGSKHSHAERTMAHRALAGCTLAERTAFHGSTWSSSRSLRSTLRTRRQRTKQPTSFEKLLLTMRLRSRASLERPKQQHRHLRTKSARDYLLVTW</sequence>
<keyword evidence="6" id="KW-0106">Calcium</keyword>
<keyword evidence="10" id="KW-0406">Ion transport</keyword>
<keyword evidence="3" id="KW-0633">Potassium transport</keyword>
<keyword evidence="5" id="KW-0631">Potassium channel</keyword>
<feature type="region of interest" description="Disordered" evidence="13">
    <location>
        <begin position="80"/>
        <end position="109"/>
    </location>
</feature>
<feature type="compositionally biased region" description="Basic and acidic residues" evidence="13">
    <location>
        <begin position="50"/>
        <end position="59"/>
    </location>
</feature>
<dbReference type="InterPro" id="IPR018247">
    <property type="entry name" value="EF_Hand_1_Ca_BS"/>
</dbReference>
<organism evidence="16 17">
    <name type="scientific">Prymnesium parvum</name>
    <name type="common">Toxic golden alga</name>
    <dbReference type="NCBI Taxonomy" id="97485"/>
    <lineage>
        <taxon>Eukaryota</taxon>
        <taxon>Haptista</taxon>
        <taxon>Haptophyta</taxon>
        <taxon>Prymnesiophyceae</taxon>
        <taxon>Prymnesiales</taxon>
        <taxon>Prymnesiaceae</taxon>
        <taxon>Prymnesium</taxon>
    </lineage>
</organism>
<evidence type="ECO:0000256" key="12">
    <source>
        <dbReference type="ARBA" id="ARBA00023303"/>
    </source>
</evidence>